<dbReference type="EMBL" id="NCKV01000938">
    <property type="protein sequence ID" value="RWS29384.1"/>
    <property type="molecule type" value="Genomic_DNA"/>
</dbReference>
<feature type="signal peptide" evidence="4">
    <location>
        <begin position="1"/>
        <end position="22"/>
    </location>
</feature>
<sequence>MSKQTLSALIAIQVLFAGIVCSSQTSNANIVKLSKSDQRVYISQAHMQFTLDLLSTFIAERFNMKTHLLDSFVVSPLSAQTVLMMLHLGAKGTTKAEISHALYLSKLDNNVTFSTTHEIFGNAIKNLLQDNAISNSLSIGNQVFLRKDLQIAPTYKLALTHYYGTSLTPTDFGRDSLRLINDFVAKQTKGLINNFLNTPPSPTTGLMAINALYFKGSWQYKFDERDTENDAEFHLTNGQRVKISMMIGKFPVAYGYSPSLKASIIELPYNTQRLGLFLLLPDTNNGLFRLVRTLNATSFTHCITSMRKSKGDEINVRIPKFDIESMPSLTTLLRNSLGLRTLFSNGEADLSGMFSRPSGPIQLNEFVHRAILKIDESGSIGVAATAAIAERIGSFSGKFFEADHPFLFFLTDKQSGIILFAGVYSGPKDHKYKQ</sequence>
<dbReference type="InterPro" id="IPR042178">
    <property type="entry name" value="Serpin_sf_1"/>
</dbReference>
<evidence type="ECO:0000259" key="5">
    <source>
        <dbReference type="SMART" id="SM00093"/>
    </source>
</evidence>
<dbReference type="Gene3D" id="2.30.39.10">
    <property type="entry name" value="Alpha-1-antitrypsin, domain 1"/>
    <property type="match status" value="1"/>
</dbReference>
<dbReference type="InterPro" id="IPR023796">
    <property type="entry name" value="Serpin_dom"/>
</dbReference>
<name>A0A443SPE4_9ACAR</name>
<dbReference type="STRING" id="299467.A0A443SPE4"/>
<protein>
    <submittedName>
        <fullName evidence="6">Sar s 27 allergen (Serpin-like protein 2)</fullName>
    </submittedName>
</protein>
<comment type="similarity">
    <text evidence="3">Belongs to the serpin family.</text>
</comment>
<dbReference type="InterPro" id="IPR000215">
    <property type="entry name" value="Serpin_fam"/>
</dbReference>
<reference evidence="6 7" key="1">
    <citation type="journal article" date="2018" name="Gigascience">
        <title>Genomes of trombidid mites reveal novel predicted allergens and laterally-transferred genes associated with secondary metabolism.</title>
        <authorList>
            <person name="Dong X."/>
            <person name="Chaisiri K."/>
            <person name="Xia D."/>
            <person name="Armstrong S.D."/>
            <person name="Fang Y."/>
            <person name="Donnelly M.J."/>
            <person name="Kadowaki T."/>
            <person name="McGarry J.W."/>
            <person name="Darby A.C."/>
            <person name="Makepeace B.L."/>
        </authorList>
    </citation>
    <scope>NUCLEOTIDE SEQUENCE [LARGE SCALE GENOMIC DNA]</scope>
    <source>
        <strain evidence="6">UoL-UT</strain>
    </source>
</reference>
<evidence type="ECO:0000313" key="7">
    <source>
        <dbReference type="Proteomes" id="UP000288716"/>
    </source>
</evidence>
<dbReference type="PANTHER" id="PTHR11461:SF342">
    <property type="entry name" value="SERINE PROTEASE INHIBITOR 28DC"/>
    <property type="match status" value="1"/>
</dbReference>
<proteinExistence type="inferred from homology"/>
<dbReference type="CDD" id="cd00172">
    <property type="entry name" value="serpin"/>
    <property type="match status" value="1"/>
</dbReference>
<dbReference type="VEuPathDB" id="VectorBase:LDEU002655"/>
<feature type="domain" description="Serpin" evidence="5">
    <location>
        <begin position="62"/>
        <end position="427"/>
    </location>
</feature>
<evidence type="ECO:0000256" key="3">
    <source>
        <dbReference type="RuleBase" id="RU000411"/>
    </source>
</evidence>
<dbReference type="InterPro" id="IPR023795">
    <property type="entry name" value="Serpin_CS"/>
</dbReference>
<dbReference type="Gene3D" id="3.30.497.10">
    <property type="entry name" value="Antithrombin, subunit I, domain 2"/>
    <property type="match status" value="1"/>
</dbReference>
<dbReference type="SMART" id="SM00093">
    <property type="entry name" value="SERPIN"/>
    <property type="match status" value="1"/>
</dbReference>
<keyword evidence="7" id="KW-1185">Reference proteome</keyword>
<evidence type="ECO:0000256" key="1">
    <source>
        <dbReference type="ARBA" id="ARBA00022690"/>
    </source>
</evidence>
<dbReference type="PROSITE" id="PS00284">
    <property type="entry name" value="SERPIN"/>
    <property type="match status" value="1"/>
</dbReference>
<dbReference type="AlphaFoldDB" id="A0A443SPE4"/>
<evidence type="ECO:0000313" key="6">
    <source>
        <dbReference type="EMBL" id="RWS29384.1"/>
    </source>
</evidence>
<keyword evidence="1" id="KW-0646">Protease inhibitor</keyword>
<keyword evidence="4" id="KW-0732">Signal</keyword>
<dbReference type="PANTHER" id="PTHR11461">
    <property type="entry name" value="SERINE PROTEASE INHIBITOR, SERPIN"/>
    <property type="match status" value="1"/>
</dbReference>
<accession>A0A443SPE4</accession>
<evidence type="ECO:0000256" key="4">
    <source>
        <dbReference type="SAM" id="SignalP"/>
    </source>
</evidence>
<dbReference type="Pfam" id="PF00079">
    <property type="entry name" value="Serpin"/>
    <property type="match status" value="1"/>
</dbReference>
<comment type="caution">
    <text evidence="6">The sequence shown here is derived from an EMBL/GenBank/DDBJ whole genome shotgun (WGS) entry which is preliminary data.</text>
</comment>
<gene>
    <name evidence="6" type="ORF">B4U80_03022</name>
</gene>
<dbReference type="InterPro" id="IPR042185">
    <property type="entry name" value="Serpin_sf_2"/>
</dbReference>
<evidence type="ECO:0000256" key="2">
    <source>
        <dbReference type="ARBA" id="ARBA00022900"/>
    </source>
</evidence>
<dbReference type="InterPro" id="IPR036186">
    <property type="entry name" value="Serpin_sf"/>
</dbReference>
<dbReference type="OrthoDB" id="9518664at2759"/>
<dbReference type="GO" id="GO:0005615">
    <property type="term" value="C:extracellular space"/>
    <property type="evidence" value="ECO:0007669"/>
    <property type="project" value="InterPro"/>
</dbReference>
<dbReference type="GO" id="GO:0004867">
    <property type="term" value="F:serine-type endopeptidase inhibitor activity"/>
    <property type="evidence" value="ECO:0007669"/>
    <property type="project" value="UniProtKB-KW"/>
</dbReference>
<dbReference type="Proteomes" id="UP000288716">
    <property type="component" value="Unassembled WGS sequence"/>
</dbReference>
<organism evidence="6 7">
    <name type="scientific">Leptotrombidium deliense</name>
    <dbReference type="NCBI Taxonomy" id="299467"/>
    <lineage>
        <taxon>Eukaryota</taxon>
        <taxon>Metazoa</taxon>
        <taxon>Ecdysozoa</taxon>
        <taxon>Arthropoda</taxon>
        <taxon>Chelicerata</taxon>
        <taxon>Arachnida</taxon>
        <taxon>Acari</taxon>
        <taxon>Acariformes</taxon>
        <taxon>Trombidiformes</taxon>
        <taxon>Prostigmata</taxon>
        <taxon>Anystina</taxon>
        <taxon>Parasitengona</taxon>
        <taxon>Trombiculoidea</taxon>
        <taxon>Trombiculidae</taxon>
        <taxon>Leptotrombidium</taxon>
    </lineage>
</organism>
<dbReference type="SUPFAM" id="SSF56574">
    <property type="entry name" value="Serpins"/>
    <property type="match status" value="1"/>
</dbReference>
<feature type="chain" id="PRO_5019237115" evidence="4">
    <location>
        <begin position="23"/>
        <end position="434"/>
    </location>
</feature>
<keyword evidence="2" id="KW-0722">Serine protease inhibitor</keyword>